<dbReference type="GO" id="GO:0042597">
    <property type="term" value="C:periplasmic space"/>
    <property type="evidence" value="ECO:0007669"/>
    <property type="project" value="UniProtKB-SubCell"/>
</dbReference>
<evidence type="ECO:0000256" key="5">
    <source>
        <dbReference type="SAM" id="SignalP"/>
    </source>
</evidence>
<feature type="chain" id="PRO_5038882171" evidence="5">
    <location>
        <begin position="23"/>
        <end position="339"/>
    </location>
</feature>
<evidence type="ECO:0000256" key="4">
    <source>
        <dbReference type="ARBA" id="ARBA00022729"/>
    </source>
</evidence>
<name>A0A109QZ96_9MICO</name>
<gene>
    <name evidence="7" type="ORF">AWU67_15055</name>
</gene>
<accession>A0A109QZ96</accession>
<dbReference type="SUPFAM" id="SSF53850">
    <property type="entry name" value="Periplasmic binding protein-like II"/>
    <property type="match status" value="1"/>
</dbReference>
<evidence type="ECO:0000256" key="2">
    <source>
        <dbReference type="ARBA" id="ARBA00010742"/>
    </source>
</evidence>
<evidence type="ECO:0000256" key="1">
    <source>
        <dbReference type="ARBA" id="ARBA00004418"/>
    </source>
</evidence>
<keyword evidence="8" id="KW-1185">Reference proteome</keyword>
<dbReference type="KEGG" id="mvd:AWU67_15055"/>
<reference evidence="7 8" key="1">
    <citation type="journal article" date="2016" name="J. Biotechnol.">
        <title>First complete genome sequence of a species in the genus Microterricola, an extremophilic cold active enzyme producing bacterial strain ERGS5:02 isolated from Sikkim Himalaya.</title>
        <authorList>
            <person name="Himanshu"/>
            <person name="Swarnkar M.K."/>
            <person name="Singh D."/>
            <person name="Kumar R."/>
        </authorList>
    </citation>
    <scope>NUCLEOTIDE SEQUENCE [LARGE SCALE GENOMIC DNA]</scope>
    <source>
        <strain evidence="7 8">ERGS5:02</strain>
    </source>
</reference>
<dbReference type="Proteomes" id="UP000058305">
    <property type="component" value="Chromosome"/>
</dbReference>
<feature type="signal peptide" evidence="5">
    <location>
        <begin position="1"/>
        <end position="22"/>
    </location>
</feature>
<dbReference type="Gene3D" id="3.40.190.10">
    <property type="entry name" value="Periplasmic binding protein-like II"/>
    <property type="match status" value="2"/>
</dbReference>
<dbReference type="PROSITE" id="PS51257">
    <property type="entry name" value="PROKAR_LIPOPROTEIN"/>
    <property type="match status" value="1"/>
</dbReference>
<dbReference type="AlphaFoldDB" id="A0A109QZ96"/>
<reference evidence="8" key="2">
    <citation type="submission" date="2016-01" db="EMBL/GenBank/DDBJ databases">
        <title>First complete genome sequence of a species in the genus Microterricola, an extremophilic cold active enzyme producing strain ERGS5:02 isolated from Sikkim Himalaya.</title>
        <authorList>
            <person name="Kumar R."/>
            <person name="Singh D."/>
            <person name="Swarnkar M.K."/>
        </authorList>
    </citation>
    <scope>NUCLEOTIDE SEQUENCE [LARGE SCALE GENOMIC DNA]</scope>
    <source>
        <strain evidence="8">ERGS5:02</strain>
    </source>
</reference>
<keyword evidence="3" id="KW-0813">Transport</keyword>
<dbReference type="InterPro" id="IPR010067">
    <property type="entry name" value="ABC_SsuA_sub-bd"/>
</dbReference>
<comment type="similarity">
    <text evidence="2">Belongs to the bacterial solute-binding protein SsuA/TauA family.</text>
</comment>
<organism evidence="7 8">
    <name type="scientific">Microterricola viridarii</name>
    <dbReference type="NCBI Taxonomy" id="412690"/>
    <lineage>
        <taxon>Bacteria</taxon>
        <taxon>Bacillati</taxon>
        <taxon>Actinomycetota</taxon>
        <taxon>Actinomycetes</taxon>
        <taxon>Micrococcales</taxon>
        <taxon>Microbacteriaceae</taxon>
        <taxon>Microterricola</taxon>
    </lineage>
</organism>
<feature type="domain" description="SsuA/THI5-like" evidence="6">
    <location>
        <begin position="60"/>
        <end position="258"/>
    </location>
</feature>
<evidence type="ECO:0000313" key="8">
    <source>
        <dbReference type="Proteomes" id="UP000058305"/>
    </source>
</evidence>
<evidence type="ECO:0000256" key="3">
    <source>
        <dbReference type="ARBA" id="ARBA00022448"/>
    </source>
</evidence>
<protein>
    <submittedName>
        <fullName evidence="7">Bicyclomycin resistance protein</fullName>
    </submittedName>
</protein>
<sequence length="339" mass="35044">MSIKRGMIAAFAAAALVLTGCAAGDTPAAGGAESAAPAEKPIEITFGYIADFNGASVHAIADELGLWEKYGLKAETPVFTNGPLQIQALGTGDLDFGYIGPGAMWLPASGQAKVVSVNATGNGDRVIAQPGITSIKDLKGKKVAVPEGTSGDMILNLALESAGMTMADVEKVAMDPATAVAAFASGQVDAAGLWYPLISTIETQVPDLEILASNDDFKDTVAFASGFVGANEFVAENPEATTRVLQVVREALDYRAANLDKVIALTAKMMKLDPEVVKTDAGNVTYYTAAELDALIADGTVESWLTGMNNYFVGAGKVTDPAEPSSYFTGDLFVAAGTK</sequence>
<dbReference type="EMBL" id="CP014145">
    <property type="protein sequence ID" value="AMB60585.1"/>
    <property type="molecule type" value="Genomic_DNA"/>
</dbReference>
<evidence type="ECO:0000313" key="7">
    <source>
        <dbReference type="EMBL" id="AMB60585.1"/>
    </source>
</evidence>
<dbReference type="GO" id="GO:0042626">
    <property type="term" value="F:ATPase-coupled transmembrane transporter activity"/>
    <property type="evidence" value="ECO:0007669"/>
    <property type="project" value="InterPro"/>
</dbReference>
<dbReference type="PANTHER" id="PTHR30024:SF47">
    <property type="entry name" value="TAURINE-BINDING PERIPLASMIC PROTEIN"/>
    <property type="match status" value="1"/>
</dbReference>
<dbReference type="NCBIfam" id="TIGR01728">
    <property type="entry name" value="SsuA_fam"/>
    <property type="match status" value="1"/>
</dbReference>
<dbReference type="Pfam" id="PF09084">
    <property type="entry name" value="NMT1"/>
    <property type="match status" value="1"/>
</dbReference>
<proteinExistence type="inferred from homology"/>
<keyword evidence="4 5" id="KW-0732">Signal</keyword>
<comment type="subcellular location">
    <subcellularLocation>
        <location evidence="1">Periplasm</location>
    </subcellularLocation>
</comment>
<dbReference type="GO" id="GO:0016020">
    <property type="term" value="C:membrane"/>
    <property type="evidence" value="ECO:0007669"/>
    <property type="project" value="InterPro"/>
</dbReference>
<dbReference type="PANTHER" id="PTHR30024">
    <property type="entry name" value="ALIPHATIC SULFONATES-BINDING PROTEIN-RELATED"/>
    <property type="match status" value="1"/>
</dbReference>
<evidence type="ECO:0000259" key="6">
    <source>
        <dbReference type="Pfam" id="PF09084"/>
    </source>
</evidence>
<dbReference type="InterPro" id="IPR015168">
    <property type="entry name" value="SsuA/THI5"/>
</dbReference>